<evidence type="ECO:0000256" key="3">
    <source>
        <dbReference type="ARBA" id="ARBA00024334"/>
    </source>
</evidence>
<feature type="repeat" description="ANK" evidence="4">
    <location>
        <begin position="129"/>
        <end position="152"/>
    </location>
</feature>
<feature type="repeat" description="ANK" evidence="4">
    <location>
        <begin position="369"/>
        <end position="393"/>
    </location>
</feature>
<dbReference type="Proteomes" id="UP000332933">
    <property type="component" value="Unassembled WGS sequence"/>
</dbReference>
<dbReference type="InterPro" id="IPR002110">
    <property type="entry name" value="Ankyrin_rpt"/>
</dbReference>
<dbReference type="PANTHER" id="PTHR24198:SF165">
    <property type="entry name" value="ANKYRIN REPEAT-CONTAINING PROTEIN-RELATED"/>
    <property type="match status" value="1"/>
</dbReference>
<feature type="domain" description="Protein kinase" evidence="5">
    <location>
        <begin position="629"/>
        <end position="951"/>
    </location>
</feature>
<dbReference type="OrthoDB" id="341259at2759"/>
<accession>A0A485LLF1</accession>
<dbReference type="InterPro" id="IPR036770">
    <property type="entry name" value="Ankyrin_rpt-contain_sf"/>
</dbReference>
<dbReference type="SMART" id="SM00248">
    <property type="entry name" value="ANK"/>
    <property type="match status" value="10"/>
</dbReference>
<evidence type="ECO:0000256" key="2">
    <source>
        <dbReference type="ARBA" id="ARBA00023043"/>
    </source>
</evidence>
<evidence type="ECO:0000313" key="9">
    <source>
        <dbReference type="Proteomes" id="UP000332933"/>
    </source>
</evidence>
<evidence type="ECO:0000256" key="4">
    <source>
        <dbReference type="PROSITE-ProRule" id="PRU00023"/>
    </source>
</evidence>
<dbReference type="SUPFAM" id="SSF48403">
    <property type="entry name" value="Ankyrin repeat"/>
    <property type="match status" value="1"/>
</dbReference>
<name>A0A485LLF1_9STRA</name>
<keyword evidence="9" id="KW-1185">Reference proteome</keyword>
<evidence type="ECO:0000313" key="7">
    <source>
        <dbReference type="EMBL" id="KAF0685733.1"/>
    </source>
</evidence>
<evidence type="ECO:0000259" key="6">
    <source>
        <dbReference type="PROSITE" id="PS50222"/>
    </source>
</evidence>
<dbReference type="Gene3D" id="1.10.238.10">
    <property type="entry name" value="EF-hand"/>
    <property type="match status" value="1"/>
</dbReference>
<dbReference type="PROSITE" id="PS50088">
    <property type="entry name" value="ANK_REPEAT"/>
    <property type="match status" value="3"/>
</dbReference>
<sequence length="1254" mass="140987">MSFYRGHPVRYTRPQEIVTTPRSELIEATYEDENLTSLVQAARSGDAAFVRQFMDKGDFDEEQTPLMVACKYGFADIAALLLGCDDIDVNDQDYEGKTALYVASGLGHDTLVELLLEHPDINVNLQMDGGNTPLYRASGLGHDNVVKLLLDHPDIDVDVPNDNDDTAITRAAFDGQFDIVRLLVESGKIKNINVQPNGYRNALCNAFERRQSNIATYLVAQKNVDVNVTDKDGNTPLLFACLHGNVEALHLLRQQRPELHDINFQNKNKDTCLTVAIRNGHEDLVRDLFQIPGIDINIVNKDKETPLSIAMSQRNMEIITLTLRHLQITNQFVSNELGPIFFNACRVGLTDLVQFLLDQDDCYVNWQMNGMTCLHVAVQNKNTDIVSRLLDVGNLRVDALNDYGRTALQCALESKLFTIAELFPAKLPTPPLHFKDTLLIELLAAHLTIDSSLNLLLGDFPFQSGGGDIFIPTEKTSFSWSTFLDSSVKVEPNIRIETIQRLLSHPTFATVSNKLLLVRQLAFTKDQQGREALHTTDATTRDFLKGLMHFCGRYEIFDGPPIHISPTAVVVNAYDHGICLQLFNEHAENGFLDEKGFVRCNQSLGRAFTERSANQKKFQRDAESWKKEFQIWDTDKNGTMSEVEFLHYCRHYFGEKIKVAMKFMRNADEHERELTSREGLSSDFVLHTLLTLEPHVLSTNVSSLTINGELQMSDYPHVLVMPAADRSLEDIHLKERPNDAKVRSMLYEVAVALSHLHEKNIVHGDVKKLNVLRVQSALKLIDLDAATKIGDPLGTKFSSGILPPEMFYKLKNDSETQQYATYWNSSTMDPTFWKKLKPKDNYVVKSFRQGFVSRNCLPYDLVHATTAIDMWSFGCLMYQMTCGAELVASDLNQDVVSDRMAEAASWTPDKLKRRIDNNISDEMAHDLVSKLLVVNPDERLNLDQVLTHAYFTGVVNWEPMASKFDVLMEQQMHVHEKVDQVASSLNETASLQKQSKDAVQKHLQQTKEDVLCGFMQGHDVLVPTSFVLLPFKVEESATRENTAIDFCKRLMTSGKILKSSMEANKPLGDALVGLTSDKTLYLYLIDEVTGDMVTNDPNGVYPIEIPTTNVAFLATAMPLIQGGLSFLKSVKGISGLMKSFGVPSMPDLSGLNLVNQALVEPTCTFGVLRDAVPDVPVERVRGAALRELTRVFETCDEDRTFGALQRVILESGRVVWTNEDEAKDIRERKRMKRSNQEEVSLSVSREGTLRDIFN</sequence>
<reference evidence="7" key="2">
    <citation type="submission" date="2019-06" db="EMBL/GenBank/DDBJ databases">
        <title>Genomics analysis of Aphanomyces spp. identifies a new class of oomycete effector associated with host adaptation.</title>
        <authorList>
            <person name="Gaulin E."/>
        </authorList>
    </citation>
    <scope>NUCLEOTIDE SEQUENCE</scope>
    <source>
        <strain evidence="7">CBS 578.67</strain>
    </source>
</reference>
<dbReference type="Gene3D" id="1.25.40.20">
    <property type="entry name" value="Ankyrin repeat-containing domain"/>
    <property type="match status" value="3"/>
</dbReference>
<dbReference type="InterPro" id="IPR018247">
    <property type="entry name" value="EF_Hand_1_Ca_BS"/>
</dbReference>
<dbReference type="Gene3D" id="1.10.510.10">
    <property type="entry name" value="Transferase(Phosphotransferase) domain 1"/>
    <property type="match status" value="1"/>
</dbReference>
<dbReference type="InterPro" id="IPR002048">
    <property type="entry name" value="EF_hand_dom"/>
</dbReference>
<dbReference type="AlphaFoldDB" id="A0A485LLF1"/>
<dbReference type="PROSITE" id="PS00018">
    <property type="entry name" value="EF_HAND_1"/>
    <property type="match status" value="1"/>
</dbReference>
<proteinExistence type="inferred from homology"/>
<dbReference type="PROSITE" id="PS50297">
    <property type="entry name" value="ANK_REP_REGION"/>
    <property type="match status" value="3"/>
</dbReference>
<evidence type="ECO:0000313" key="8">
    <source>
        <dbReference type="EMBL" id="VFT99094.1"/>
    </source>
</evidence>
<dbReference type="PROSITE" id="PS50011">
    <property type="entry name" value="PROTEIN_KINASE_DOM"/>
    <property type="match status" value="1"/>
</dbReference>
<keyword evidence="2 4" id="KW-0040">ANK repeat</keyword>
<dbReference type="PANTHER" id="PTHR24198">
    <property type="entry name" value="ANKYRIN REPEAT AND PROTEIN KINASE DOMAIN-CONTAINING PROTEIN"/>
    <property type="match status" value="1"/>
</dbReference>
<dbReference type="GO" id="GO:0005524">
    <property type="term" value="F:ATP binding"/>
    <property type="evidence" value="ECO:0007669"/>
    <property type="project" value="InterPro"/>
</dbReference>
<dbReference type="Pfam" id="PF13637">
    <property type="entry name" value="Ank_4"/>
    <property type="match status" value="2"/>
</dbReference>
<dbReference type="EMBL" id="CAADRA010007079">
    <property type="protein sequence ID" value="VFT99094.1"/>
    <property type="molecule type" value="Genomic_DNA"/>
</dbReference>
<feature type="repeat" description="ANK" evidence="4">
    <location>
        <begin position="95"/>
        <end position="118"/>
    </location>
</feature>
<dbReference type="GO" id="GO:0005509">
    <property type="term" value="F:calcium ion binding"/>
    <property type="evidence" value="ECO:0007669"/>
    <property type="project" value="InterPro"/>
</dbReference>
<dbReference type="SUPFAM" id="SSF56112">
    <property type="entry name" value="Protein kinase-like (PK-like)"/>
    <property type="match status" value="1"/>
</dbReference>
<evidence type="ECO:0000256" key="1">
    <source>
        <dbReference type="ARBA" id="ARBA00022737"/>
    </source>
</evidence>
<dbReference type="InterPro" id="IPR011009">
    <property type="entry name" value="Kinase-like_dom_sf"/>
</dbReference>
<dbReference type="SMART" id="SM00220">
    <property type="entry name" value="S_TKc"/>
    <property type="match status" value="1"/>
</dbReference>
<dbReference type="PROSITE" id="PS50222">
    <property type="entry name" value="EF_HAND_2"/>
    <property type="match status" value="1"/>
</dbReference>
<dbReference type="Pfam" id="PF12796">
    <property type="entry name" value="Ank_2"/>
    <property type="match status" value="3"/>
</dbReference>
<comment type="similarity">
    <text evidence="3">Belongs to the protein kinase superfamily. Ser/Thr protein kinase family. CDPK subfamily.</text>
</comment>
<reference evidence="8 9" key="1">
    <citation type="submission" date="2019-03" db="EMBL/GenBank/DDBJ databases">
        <authorList>
            <person name="Gaulin E."/>
            <person name="Dumas B."/>
        </authorList>
    </citation>
    <scope>NUCLEOTIDE SEQUENCE [LARGE SCALE GENOMIC DNA]</scope>
    <source>
        <strain evidence="8">CBS 568.67</strain>
    </source>
</reference>
<organism evidence="8 9">
    <name type="scientific">Aphanomyces stellatus</name>
    <dbReference type="NCBI Taxonomy" id="120398"/>
    <lineage>
        <taxon>Eukaryota</taxon>
        <taxon>Sar</taxon>
        <taxon>Stramenopiles</taxon>
        <taxon>Oomycota</taxon>
        <taxon>Saprolegniomycetes</taxon>
        <taxon>Saprolegniales</taxon>
        <taxon>Verrucalvaceae</taxon>
        <taxon>Aphanomyces</taxon>
    </lineage>
</organism>
<feature type="domain" description="EF-hand" evidence="6">
    <location>
        <begin position="620"/>
        <end position="655"/>
    </location>
</feature>
<dbReference type="InterPro" id="IPR000719">
    <property type="entry name" value="Prot_kinase_dom"/>
</dbReference>
<evidence type="ECO:0000259" key="5">
    <source>
        <dbReference type="PROSITE" id="PS50011"/>
    </source>
</evidence>
<dbReference type="Pfam" id="PF00069">
    <property type="entry name" value="Pkinase"/>
    <property type="match status" value="2"/>
</dbReference>
<dbReference type="GO" id="GO:0004672">
    <property type="term" value="F:protein kinase activity"/>
    <property type="evidence" value="ECO:0007669"/>
    <property type="project" value="InterPro"/>
</dbReference>
<gene>
    <name evidence="8" type="primary">Aste57867_22432</name>
    <name evidence="7" type="ORF">As57867_022362</name>
    <name evidence="8" type="ORF">ASTE57867_22432</name>
</gene>
<protein>
    <submittedName>
        <fullName evidence="8">Aste57867_22432 protein</fullName>
    </submittedName>
</protein>
<keyword evidence="1" id="KW-0677">Repeat</keyword>
<dbReference type="EMBL" id="VJMH01007053">
    <property type="protein sequence ID" value="KAF0685733.1"/>
    <property type="molecule type" value="Genomic_DNA"/>
</dbReference>